<keyword evidence="1" id="KW-0472">Membrane</keyword>
<keyword evidence="1" id="KW-0812">Transmembrane</keyword>
<reference evidence="2" key="1">
    <citation type="submission" date="2019-08" db="EMBL/GenBank/DDBJ databases">
        <authorList>
            <person name="Kucharzyk K."/>
            <person name="Murdoch R.W."/>
            <person name="Higgins S."/>
            <person name="Loffler F."/>
        </authorList>
    </citation>
    <scope>NUCLEOTIDE SEQUENCE</scope>
</reference>
<dbReference type="SUPFAM" id="SSF103473">
    <property type="entry name" value="MFS general substrate transporter"/>
    <property type="match status" value="1"/>
</dbReference>
<dbReference type="AlphaFoldDB" id="A0A645AHP9"/>
<evidence type="ECO:0008006" key="3">
    <source>
        <dbReference type="Google" id="ProtNLM"/>
    </source>
</evidence>
<sequence>MTLLPASLIGGWLYDTFNNRVPFYFGAATALLAALLMFLFYQRGKRNGVEHS</sequence>
<evidence type="ECO:0000313" key="2">
    <source>
        <dbReference type="EMBL" id="MPM52725.1"/>
    </source>
</evidence>
<proteinExistence type="predicted"/>
<comment type="caution">
    <text evidence="2">The sequence shown here is derived from an EMBL/GenBank/DDBJ whole genome shotgun (WGS) entry which is preliminary data.</text>
</comment>
<dbReference type="Gene3D" id="1.20.1250.20">
    <property type="entry name" value="MFS general substrate transporter like domains"/>
    <property type="match status" value="1"/>
</dbReference>
<accession>A0A645AHP9</accession>
<dbReference type="EMBL" id="VSSQ01014000">
    <property type="protein sequence ID" value="MPM52725.1"/>
    <property type="molecule type" value="Genomic_DNA"/>
</dbReference>
<evidence type="ECO:0000256" key="1">
    <source>
        <dbReference type="SAM" id="Phobius"/>
    </source>
</evidence>
<protein>
    <recommendedName>
        <fullName evidence="3">Major facilitator superfamily (MFS) profile domain-containing protein</fullName>
    </recommendedName>
</protein>
<dbReference type="InterPro" id="IPR036259">
    <property type="entry name" value="MFS_trans_sf"/>
</dbReference>
<name>A0A645AHP9_9ZZZZ</name>
<gene>
    <name evidence="2" type="ORF">SDC9_99486</name>
</gene>
<feature type="transmembrane region" description="Helical" evidence="1">
    <location>
        <begin position="21"/>
        <end position="41"/>
    </location>
</feature>
<organism evidence="2">
    <name type="scientific">bioreactor metagenome</name>
    <dbReference type="NCBI Taxonomy" id="1076179"/>
    <lineage>
        <taxon>unclassified sequences</taxon>
        <taxon>metagenomes</taxon>
        <taxon>ecological metagenomes</taxon>
    </lineage>
</organism>
<keyword evidence="1" id="KW-1133">Transmembrane helix</keyword>